<dbReference type="InterPro" id="IPR020067">
    <property type="entry name" value="Frizzled_dom"/>
</dbReference>
<dbReference type="InterPro" id="IPR036790">
    <property type="entry name" value="Frizzled_dom_sf"/>
</dbReference>
<evidence type="ECO:0000313" key="6">
    <source>
        <dbReference type="WBParaSite" id="nRc.2.0.1.t14614-RA"/>
    </source>
</evidence>
<dbReference type="SUPFAM" id="SSF63501">
    <property type="entry name" value="Frizzled cysteine-rich domain"/>
    <property type="match status" value="1"/>
</dbReference>
<evidence type="ECO:0000313" key="5">
    <source>
        <dbReference type="Proteomes" id="UP000887565"/>
    </source>
</evidence>
<dbReference type="CDD" id="cd07066">
    <property type="entry name" value="CRD_FZ"/>
    <property type="match status" value="1"/>
</dbReference>
<reference evidence="6" key="1">
    <citation type="submission" date="2022-11" db="UniProtKB">
        <authorList>
            <consortium name="WormBaseParasite"/>
        </authorList>
    </citation>
    <scope>IDENTIFICATION</scope>
</reference>
<dbReference type="WBParaSite" id="nRc.2.0.1.t14614-RA">
    <property type="protein sequence ID" value="nRc.2.0.1.t14614-RA"/>
    <property type="gene ID" value="nRc.2.0.1.g14614"/>
</dbReference>
<evidence type="ECO:0000259" key="4">
    <source>
        <dbReference type="PROSITE" id="PS50038"/>
    </source>
</evidence>
<feature type="disulfide bond" evidence="2">
    <location>
        <begin position="14"/>
        <end position="38"/>
    </location>
</feature>
<name>A0A915IL61_ROMCU</name>
<feature type="compositionally biased region" description="Low complexity" evidence="3">
    <location>
        <begin position="101"/>
        <end position="125"/>
    </location>
</feature>
<feature type="region of interest" description="Disordered" evidence="3">
    <location>
        <begin position="49"/>
        <end position="75"/>
    </location>
</feature>
<feature type="compositionally biased region" description="Low complexity" evidence="3">
    <location>
        <begin position="55"/>
        <end position="75"/>
    </location>
</feature>
<organism evidence="5 6">
    <name type="scientific">Romanomermis culicivorax</name>
    <name type="common">Nematode worm</name>
    <dbReference type="NCBI Taxonomy" id="13658"/>
    <lineage>
        <taxon>Eukaryota</taxon>
        <taxon>Metazoa</taxon>
        <taxon>Ecdysozoa</taxon>
        <taxon>Nematoda</taxon>
        <taxon>Enoplea</taxon>
        <taxon>Dorylaimia</taxon>
        <taxon>Mermithida</taxon>
        <taxon>Mermithoidea</taxon>
        <taxon>Mermithidae</taxon>
        <taxon>Romanomermis</taxon>
    </lineage>
</organism>
<dbReference type="PROSITE" id="PS50038">
    <property type="entry name" value="FZ"/>
    <property type="match status" value="1"/>
</dbReference>
<keyword evidence="5" id="KW-1185">Reference proteome</keyword>
<dbReference type="Proteomes" id="UP000887565">
    <property type="component" value="Unplaced"/>
</dbReference>
<dbReference type="AlphaFoldDB" id="A0A915IL61"/>
<keyword evidence="1 2" id="KW-1015">Disulfide bond</keyword>
<feature type="domain" description="FZ" evidence="4">
    <location>
        <begin position="11"/>
        <end position="53"/>
    </location>
</feature>
<dbReference type="Gene3D" id="1.10.2000.10">
    <property type="entry name" value="Frizzled cysteine-rich domain"/>
    <property type="match status" value="1"/>
</dbReference>
<evidence type="ECO:0000256" key="3">
    <source>
        <dbReference type="SAM" id="MobiDB-lite"/>
    </source>
</evidence>
<accession>A0A915IL61</accession>
<comment type="caution">
    <text evidence="2">Lacks conserved residue(s) required for the propagation of feature annotation.</text>
</comment>
<protein>
    <submittedName>
        <fullName evidence="6">FZ domain-containing protein</fullName>
    </submittedName>
</protein>
<feature type="region of interest" description="Disordered" evidence="3">
    <location>
        <begin position="101"/>
        <end position="127"/>
    </location>
</feature>
<evidence type="ECO:0000256" key="2">
    <source>
        <dbReference type="PROSITE-ProRule" id="PRU00090"/>
    </source>
</evidence>
<evidence type="ECO:0000256" key="1">
    <source>
        <dbReference type="ARBA" id="ARBA00023157"/>
    </source>
</evidence>
<sequence>MHIEEGRVVFRSVCLKVQFDCMPLFNKVSMSWPESLNCTKFPEAGRGTLCMDPDSISSPSTESSPTSGAASSPSTHVGHKFNVNFNVNNIQSAIKSLSVNSAKNKQQNQKINNNNDNENGNPKGQSSLQAVSKSFEYCARRVLSTVKTGSSSSTKGEANMALWGKNGSIYVVREIMEENFNDDENNIFRQCRTVTDHSDDEEMLLNDAQKDSAAQKMVVLNPLAI</sequence>
<proteinExistence type="predicted"/>